<comment type="similarity">
    <text evidence="3">Belongs to the metallo-dependent hydrolases superfamily.</text>
</comment>
<dbReference type="GO" id="GO:0005829">
    <property type="term" value="C:cytosol"/>
    <property type="evidence" value="ECO:0007669"/>
    <property type="project" value="TreeGrafter"/>
</dbReference>
<keyword evidence="1 3" id="KW-0210">Decarboxylase</keyword>
<dbReference type="EMBL" id="QGMK01000709">
    <property type="protein sequence ID" value="TVY80318.1"/>
    <property type="molecule type" value="Genomic_DNA"/>
</dbReference>
<proteinExistence type="inferred from homology"/>
<evidence type="ECO:0000313" key="5">
    <source>
        <dbReference type="EMBL" id="TVY80318.1"/>
    </source>
</evidence>
<evidence type="ECO:0000256" key="3">
    <source>
        <dbReference type="RuleBase" id="RU366045"/>
    </source>
</evidence>
<dbReference type="FunFam" id="3.20.20.140:FF:000043">
    <property type="entry name" value="Amidohydrolase family protein"/>
    <property type="match status" value="1"/>
</dbReference>
<reference evidence="5 6" key="1">
    <citation type="submission" date="2018-05" db="EMBL/GenBank/DDBJ databases">
        <title>Genome sequencing and assembly of the regulated plant pathogen Lachnellula willkommii and related sister species for the development of diagnostic species identification markers.</title>
        <authorList>
            <person name="Giroux E."/>
            <person name="Bilodeau G."/>
        </authorList>
    </citation>
    <scope>NUCLEOTIDE SEQUENCE [LARGE SCALE GENOMIC DNA]</scope>
    <source>
        <strain evidence="5 6">CBS 268.59</strain>
    </source>
</reference>
<dbReference type="PANTHER" id="PTHR21240:SF31">
    <property type="entry name" value="AMIDOHYDROLASE FAMILY PROTEIN (AFU_ORTHOLOGUE AFUA_7G05840)"/>
    <property type="match status" value="1"/>
</dbReference>
<dbReference type="Gene3D" id="3.20.20.140">
    <property type="entry name" value="Metal-dependent hydrolases"/>
    <property type="match status" value="1"/>
</dbReference>
<dbReference type="Proteomes" id="UP000469558">
    <property type="component" value="Unassembled WGS sequence"/>
</dbReference>
<dbReference type="GO" id="GO:0019748">
    <property type="term" value="P:secondary metabolic process"/>
    <property type="evidence" value="ECO:0007669"/>
    <property type="project" value="TreeGrafter"/>
</dbReference>
<dbReference type="InterPro" id="IPR006680">
    <property type="entry name" value="Amidohydro-rel"/>
</dbReference>
<keyword evidence="6" id="KW-1185">Reference proteome</keyword>
<dbReference type="InterPro" id="IPR032465">
    <property type="entry name" value="ACMSD"/>
</dbReference>
<evidence type="ECO:0000256" key="2">
    <source>
        <dbReference type="ARBA" id="ARBA00023239"/>
    </source>
</evidence>
<dbReference type="PANTHER" id="PTHR21240">
    <property type="entry name" value="2-AMINO-3-CARBOXYLMUCONATE-6-SEMIALDEHYDE DECARBOXYLASE"/>
    <property type="match status" value="1"/>
</dbReference>
<dbReference type="InterPro" id="IPR032466">
    <property type="entry name" value="Metal_Hydrolase"/>
</dbReference>
<protein>
    <submittedName>
        <fullName evidence="5">2,3-dihydroxybenzoate decarboxylase</fullName>
    </submittedName>
</protein>
<organism evidence="5 6">
    <name type="scientific">Lachnellula suecica</name>
    <dbReference type="NCBI Taxonomy" id="602035"/>
    <lineage>
        <taxon>Eukaryota</taxon>
        <taxon>Fungi</taxon>
        <taxon>Dikarya</taxon>
        <taxon>Ascomycota</taxon>
        <taxon>Pezizomycotina</taxon>
        <taxon>Leotiomycetes</taxon>
        <taxon>Helotiales</taxon>
        <taxon>Lachnaceae</taxon>
        <taxon>Lachnellula</taxon>
    </lineage>
</organism>
<evidence type="ECO:0000256" key="1">
    <source>
        <dbReference type="ARBA" id="ARBA00022793"/>
    </source>
</evidence>
<evidence type="ECO:0000259" key="4">
    <source>
        <dbReference type="Pfam" id="PF04909"/>
    </source>
</evidence>
<comment type="caution">
    <text evidence="5">The sequence shown here is derived from an EMBL/GenBank/DDBJ whole genome shotgun (WGS) entry which is preliminary data.</text>
</comment>
<name>A0A8T9C3V3_9HELO</name>
<evidence type="ECO:0000313" key="6">
    <source>
        <dbReference type="Proteomes" id="UP000469558"/>
    </source>
</evidence>
<dbReference type="SUPFAM" id="SSF51556">
    <property type="entry name" value="Metallo-dependent hydrolases"/>
    <property type="match status" value="1"/>
</dbReference>
<gene>
    <name evidence="5" type="ORF">LSUE1_G003517</name>
</gene>
<dbReference type="GO" id="GO:0016787">
    <property type="term" value="F:hydrolase activity"/>
    <property type="evidence" value="ECO:0007669"/>
    <property type="project" value="InterPro"/>
</dbReference>
<dbReference type="AlphaFoldDB" id="A0A8T9C3V3"/>
<accession>A0A8T9C3V3</accession>
<dbReference type="GO" id="GO:0016831">
    <property type="term" value="F:carboxy-lyase activity"/>
    <property type="evidence" value="ECO:0007669"/>
    <property type="project" value="UniProtKB-KW"/>
</dbReference>
<sequence>MLGKVILEEAFALPRLEEKTRWWAGMFAVDPETHVREMQDLTDIRIQHADKHGVGYQILSYTAPGVQDIWDPKAAQELAVEINNFAAEKVKEHPDRLGAFATLSMHNPKEAAAELRRTVTRFGFKGALVNDTQRAGSDGDDMIFYDNKEWDVFWQTCTELDVPLYLHPRNPTGTMYEKLWEDRPWLVGPPLSFAQGVSLHLLGMVTNGTFDRNPKLQIVIGHLGEHIPFDMWRINHWFEDRKKLLGLDCKKTIREYFNENIWITTSGHFSTTTLNFCLAEVSSDRILFSVDYSFEHFDDACTWFDNTELNTRDRMKIGRENAKKLFKLGEYKDCNAKVI</sequence>
<feature type="domain" description="Amidohydrolase-related" evidence="4">
    <location>
        <begin position="30"/>
        <end position="328"/>
    </location>
</feature>
<dbReference type="Pfam" id="PF04909">
    <property type="entry name" value="Amidohydro_2"/>
    <property type="match status" value="1"/>
</dbReference>
<dbReference type="OrthoDB" id="432010at2759"/>
<keyword evidence="2 3" id="KW-0456">Lyase</keyword>